<dbReference type="STRING" id="747676.F4RGK8"/>
<keyword evidence="6" id="KW-0808">Transferase</keyword>
<evidence type="ECO:0000256" key="1">
    <source>
        <dbReference type="ARBA" id="ARBA00001946"/>
    </source>
</evidence>
<dbReference type="UniPathway" id="UPA00378"/>
<evidence type="ECO:0000256" key="13">
    <source>
        <dbReference type="SAM" id="Phobius"/>
    </source>
</evidence>
<evidence type="ECO:0000256" key="7">
    <source>
        <dbReference type="ARBA" id="ARBA00022692"/>
    </source>
</evidence>
<dbReference type="Gene3D" id="3.40.1180.10">
    <property type="entry name" value="Decaprenyl diphosphate synthase-like"/>
    <property type="match status" value="1"/>
</dbReference>
<evidence type="ECO:0000256" key="5">
    <source>
        <dbReference type="ARBA" id="ARBA00012596"/>
    </source>
</evidence>
<evidence type="ECO:0000256" key="12">
    <source>
        <dbReference type="ARBA" id="ARBA00047353"/>
    </source>
</evidence>
<name>F4RGK8_MELLP</name>
<dbReference type="AlphaFoldDB" id="F4RGK8"/>
<dbReference type="HOGENOM" id="CLU_799585_0_0_1"/>
<dbReference type="Proteomes" id="UP000001072">
    <property type="component" value="Unassembled WGS sequence"/>
</dbReference>
<dbReference type="GO" id="GO:1904423">
    <property type="term" value="C:dehydrodolichyl diphosphate synthase complex"/>
    <property type="evidence" value="ECO:0007669"/>
    <property type="project" value="InterPro"/>
</dbReference>
<dbReference type="VEuPathDB" id="FungiDB:MELLADRAFT_77338"/>
<dbReference type="eggNOG" id="KOG2818">
    <property type="taxonomic scope" value="Eukaryota"/>
</dbReference>
<dbReference type="PANTHER" id="PTHR21528:SF0">
    <property type="entry name" value="DEHYDRODOLICHYL DIPHOSPHATE SYNTHASE COMPLEX SUBUNIT NUS1"/>
    <property type="match status" value="1"/>
</dbReference>
<comment type="similarity">
    <text evidence="4">Belongs to the UPP synthase family.</text>
</comment>
<gene>
    <name evidence="14" type="ORF">MELLADRAFT_77338</name>
</gene>
<evidence type="ECO:0000256" key="2">
    <source>
        <dbReference type="ARBA" id="ARBA00004586"/>
    </source>
</evidence>
<dbReference type="InParanoid" id="F4RGK8"/>
<dbReference type="GO" id="GO:0005789">
    <property type="term" value="C:endoplasmic reticulum membrane"/>
    <property type="evidence" value="ECO:0007669"/>
    <property type="project" value="UniProtKB-SubCell"/>
</dbReference>
<sequence length="316" mass="35898">MIKDLITIIGRAIILTICLGILHILHLFTHATRVIIGCGTRLRDMLEDGLILAGFKSMNSNEISTLKKKPNHIAIVWVPINTTLNRLFFFKFLFDRSSTSDPEKKQDLYEVNAMANDLQCLITWSKLSGVQEISFYDERGLLKKYQYDVLESLASTYIIGVRDSVELILPNQEHGVDQADVLTSFLIKYNIHGSNSQPKQTLRLNILTRQHGHAHLVQVARQLVTSMRNKDSSLSLNDLNVKIIGDQICSTSIGPPDLIMVLGGRSLRFRGFPPWQLNLAEIYHGRSYSILPYQVTYREFMAAMRVYSDCEQRKGA</sequence>
<dbReference type="EMBL" id="GL883100">
    <property type="protein sequence ID" value="EGG08632.1"/>
    <property type="molecule type" value="Genomic_DNA"/>
</dbReference>
<accession>F4RGK8</accession>
<evidence type="ECO:0000313" key="15">
    <source>
        <dbReference type="Proteomes" id="UP000001072"/>
    </source>
</evidence>
<dbReference type="KEGG" id="mlr:MELLADRAFT_77338"/>
<comment type="subcellular location">
    <subcellularLocation>
        <location evidence="2">Endoplasmic reticulum membrane</location>
    </subcellularLocation>
</comment>
<keyword evidence="10 13" id="KW-1133">Transmembrane helix</keyword>
<keyword evidence="11 13" id="KW-0472">Membrane</keyword>
<comment type="catalytic activity">
    <reaction evidence="12">
        <text>n isopentenyl diphosphate + (2E,6E)-farnesyl diphosphate = a di-trans,poly-cis-polyprenyl diphosphate + n diphosphate</text>
        <dbReference type="Rhea" id="RHEA:53008"/>
        <dbReference type="Rhea" id="RHEA-COMP:19494"/>
        <dbReference type="ChEBI" id="CHEBI:33019"/>
        <dbReference type="ChEBI" id="CHEBI:128769"/>
        <dbReference type="ChEBI" id="CHEBI:136960"/>
        <dbReference type="ChEBI" id="CHEBI:175763"/>
        <dbReference type="EC" id="2.5.1.87"/>
    </reaction>
</comment>
<reference evidence="15" key="1">
    <citation type="journal article" date="2011" name="Proc. Natl. Acad. Sci. U.S.A.">
        <title>Obligate biotrophy features unraveled by the genomic analysis of rust fungi.</title>
        <authorList>
            <person name="Duplessis S."/>
            <person name="Cuomo C.A."/>
            <person name="Lin Y.-C."/>
            <person name="Aerts A."/>
            <person name="Tisserant E."/>
            <person name="Veneault-Fourrey C."/>
            <person name="Joly D.L."/>
            <person name="Hacquard S."/>
            <person name="Amselem J."/>
            <person name="Cantarel B.L."/>
            <person name="Chiu R."/>
            <person name="Coutinho P.M."/>
            <person name="Feau N."/>
            <person name="Field M."/>
            <person name="Frey P."/>
            <person name="Gelhaye E."/>
            <person name="Goldberg J."/>
            <person name="Grabherr M.G."/>
            <person name="Kodira C.D."/>
            <person name="Kohler A."/>
            <person name="Kuees U."/>
            <person name="Lindquist E.A."/>
            <person name="Lucas S.M."/>
            <person name="Mago R."/>
            <person name="Mauceli E."/>
            <person name="Morin E."/>
            <person name="Murat C."/>
            <person name="Pangilinan J.L."/>
            <person name="Park R."/>
            <person name="Pearson M."/>
            <person name="Quesneville H."/>
            <person name="Rouhier N."/>
            <person name="Sakthikumar S."/>
            <person name="Salamov A.A."/>
            <person name="Schmutz J."/>
            <person name="Selles B."/>
            <person name="Shapiro H."/>
            <person name="Tanguay P."/>
            <person name="Tuskan G.A."/>
            <person name="Henrissat B."/>
            <person name="Van de Peer Y."/>
            <person name="Rouze P."/>
            <person name="Ellis J.G."/>
            <person name="Dodds P.N."/>
            <person name="Schein J.E."/>
            <person name="Zhong S."/>
            <person name="Hamelin R.C."/>
            <person name="Grigoriev I.V."/>
            <person name="Szabo L.J."/>
            <person name="Martin F."/>
        </authorList>
    </citation>
    <scope>NUCLEOTIDE SEQUENCE [LARGE SCALE GENOMIC DNA]</scope>
    <source>
        <strain evidence="15">98AG31 / pathotype 3-4-7</strain>
    </source>
</reference>
<evidence type="ECO:0000313" key="14">
    <source>
        <dbReference type="EMBL" id="EGG08632.1"/>
    </source>
</evidence>
<evidence type="ECO:0000256" key="8">
    <source>
        <dbReference type="ARBA" id="ARBA00022824"/>
    </source>
</evidence>
<dbReference type="OrthoDB" id="3057168at2759"/>
<comment type="cofactor">
    <cofactor evidence="1">
        <name>Mg(2+)</name>
        <dbReference type="ChEBI" id="CHEBI:18420"/>
    </cofactor>
</comment>
<dbReference type="RefSeq" id="XP_007408218.1">
    <property type="nucleotide sequence ID" value="XM_007408156.1"/>
</dbReference>
<organism evidence="15">
    <name type="scientific">Melampsora larici-populina (strain 98AG31 / pathotype 3-4-7)</name>
    <name type="common">Poplar leaf rust fungus</name>
    <dbReference type="NCBI Taxonomy" id="747676"/>
    <lineage>
        <taxon>Eukaryota</taxon>
        <taxon>Fungi</taxon>
        <taxon>Dikarya</taxon>
        <taxon>Basidiomycota</taxon>
        <taxon>Pucciniomycotina</taxon>
        <taxon>Pucciniomycetes</taxon>
        <taxon>Pucciniales</taxon>
        <taxon>Melampsoraceae</taxon>
        <taxon>Melampsora</taxon>
    </lineage>
</organism>
<comment type="pathway">
    <text evidence="3">Protein modification; protein glycosylation.</text>
</comment>
<dbReference type="InterPro" id="IPR038887">
    <property type="entry name" value="Nus1/NgBR"/>
</dbReference>
<evidence type="ECO:0000256" key="10">
    <source>
        <dbReference type="ARBA" id="ARBA00022989"/>
    </source>
</evidence>
<feature type="transmembrane region" description="Helical" evidence="13">
    <location>
        <begin position="12"/>
        <end position="31"/>
    </location>
</feature>
<evidence type="ECO:0000256" key="6">
    <source>
        <dbReference type="ARBA" id="ARBA00022679"/>
    </source>
</evidence>
<keyword evidence="7 13" id="KW-0812">Transmembrane</keyword>
<dbReference type="PANTHER" id="PTHR21528">
    <property type="entry name" value="DEHYDRODOLICHYL DIPHOSPHATE SYNTHASE COMPLEX SUBUNIT NUS1"/>
    <property type="match status" value="1"/>
</dbReference>
<keyword evidence="8" id="KW-0256">Endoplasmic reticulum</keyword>
<evidence type="ECO:0000256" key="4">
    <source>
        <dbReference type="ARBA" id="ARBA00005432"/>
    </source>
</evidence>
<dbReference type="EC" id="2.5.1.87" evidence="5"/>
<evidence type="ECO:0000256" key="11">
    <source>
        <dbReference type="ARBA" id="ARBA00023136"/>
    </source>
</evidence>
<proteinExistence type="inferred from homology"/>
<keyword evidence="9" id="KW-0460">Magnesium</keyword>
<protein>
    <recommendedName>
        <fullName evidence="5">ditrans,polycis-polyprenyl diphosphate synthase [(2E,6E)-farnesyldiphosphate specific]</fullName>
        <ecNumber evidence="5">2.5.1.87</ecNumber>
    </recommendedName>
</protein>
<dbReference type="InterPro" id="IPR036424">
    <property type="entry name" value="UPP_synth-like_sf"/>
</dbReference>
<dbReference type="GO" id="GO:0045547">
    <property type="term" value="F:ditrans,polycis-polyprenyl diphosphate synthase [(2E,6E)-farnesyl diphosphate specific] activity"/>
    <property type="evidence" value="ECO:0007669"/>
    <property type="project" value="UniProtKB-EC"/>
</dbReference>
<evidence type="ECO:0000256" key="3">
    <source>
        <dbReference type="ARBA" id="ARBA00004922"/>
    </source>
</evidence>
<dbReference type="GeneID" id="18932927"/>
<keyword evidence="15" id="KW-1185">Reference proteome</keyword>
<dbReference type="SUPFAM" id="SSF64005">
    <property type="entry name" value="Undecaprenyl diphosphate synthase"/>
    <property type="match status" value="1"/>
</dbReference>
<dbReference type="FunCoup" id="F4RGK8">
    <property type="interactions" value="244"/>
</dbReference>
<evidence type="ECO:0000256" key="9">
    <source>
        <dbReference type="ARBA" id="ARBA00022842"/>
    </source>
</evidence>